<dbReference type="GO" id="GO:0003924">
    <property type="term" value="F:GTPase activity"/>
    <property type="evidence" value="ECO:0007669"/>
    <property type="project" value="InterPro"/>
</dbReference>
<dbReference type="GO" id="GO:0016151">
    <property type="term" value="F:nickel cation binding"/>
    <property type="evidence" value="ECO:0007669"/>
    <property type="project" value="InterPro"/>
</dbReference>
<keyword evidence="3" id="KW-0479">Metal-binding</keyword>
<evidence type="ECO:0000256" key="6">
    <source>
        <dbReference type="ARBA" id="ARBA00022833"/>
    </source>
</evidence>
<name>A0A3D8P857_9THEO</name>
<evidence type="ECO:0000259" key="8">
    <source>
        <dbReference type="Pfam" id="PF02492"/>
    </source>
</evidence>
<dbReference type="GO" id="GO:0051604">
    <property type="term" value="P:protein maturation"/>
    <property type="evidence" value="ECO:0007669"/>
    <property type="project" value="InterPro"/>
</dbReference>
<dbReference type="InterPro" id="IPR027417">
    <property type="entry name" value="P-loop_NTPase"/>
</dbReference>
<dbReference type="EMBL" id="QSLN01000001">
    <property type="protein sequence ID" value="RDV84705.1"/>
    <property type="molecule type" value="Genomic_DNA"/>
</dbReference>
<proteinExistence type="inferred from homology"/>
<comment type="caution">
    <text evidence="9">The sequence shown here is derived from an EMBL/GenBank/DDBJ whole genome shotgun (WGS) entry which is preliminary data.</text>
</comment>
<keyword evidence="2" id="KW-0533">Nickel</keyword>
<dbReference type="NCBIfam" id="TIGR00073">
    <property type="entry name" value="hypB"/>
    <property type="match status" value="1"/>
</dbReference>
<evidence type="ECO:0000313" key="10">
    <source>
        <dbReference type="Proteomes" id="UP000256329"/>
    </source>
</evidence>
<dbReference type="Gene3D" id="3.40.50.300">
    <property type="entry name" value="P-loop containing nucleotide triphosphate hydrolases"/>
    <property type="match status" value="1"/>
</dbReference>
<comment type="similarity">
    <text evidence="1">Belongs to the SIMIBI class G3E GTPase family. HypB/HupM subfamily.</text>
</comment>
<dbReference type="GO" id="GO:0008270">
    <property type="term" value="F:zinc ion binding"/>
    <property type="evidence" value="ECO:0007669"/>
    <property type="project" value="TreeGrafter"/>
</dbReference>
<keyword evidence="7" id="KW-0342">GTP-binding</keyword>
<dbReference type="PIRSF" id="PIRSF005624">
    <property type="entry name" value="Ni-bind_GTPase"/>
    <property type="match status" value="1"/>
</dbReference>
<evidence type="ECO:0000256" key="1">
    <source>
        <dbReference type="ARBA" id="ARBA00006211"/>
    </source>
</evidence>
<dbReference type="Proteomes" id="UP000256329">
    <property type="component" value="Unassembled WGS sequence"/>
</dbReference>
<keyword evidence="5" id="KW-0378">Hydrolase</keyword>
<dbReference type="GO" id="GO:0005525">
    <property type="term" value="F:GTP binding"/>
    <property type="evidence" value="ECO:0007669"/>
    <property type="project" value="UniProtKB-KW"/>
</dbReference>
<dbReference type="SUPFAM" id="SSF52540">
    <property type="entry name" value="P-loop containing nucleoside triphosphate hydrolases"/>
    <property type="match status" value="1"/>
</dbReference>
<evidence type="ECO:0000256" key="7">
    <source>
        <dbReference type="ARBA" id="ARBA00023134"/>
    </source>
</evidence>
<dbReference type="InterPro" id="IPR003495">
    <property type="entry name" value="CobW/HypB/UreG_nucleotide-bd"/>
</dbReference>
<evidence type="ECO:0000313" key="9">
    <source>
        <dbReference type="EMBL" id="RDV84705.1"/>
    </source>
</evidence>
<feature type="domain" description="CobW/HypB/UreG nucleotide-binding" evidence="8">
    <location>
        <begin position="35"/>
        <end position="194"/>
    </location>
</feature>
<dbReference type="AlphaFoldDB" id="A0A3D8P857"/>
<dbReference type="CDD" id="cd05390">
    <property type="entry name" value="HypB"/>
    <property type="match status" value="1"/>
</dbReference>
<gene>
    <name evidence="9" type="primary">hypB</name>
    <name evidence="9" type="ORF">DXX99_01245</name>
</gene>
<dbReference type="InterPro" id="IPR004392">
    <property type="entry name" value="Hyd_mat_HypB"/>
</dbReference>
<organism evidence="9 10">
    <name type="scientific">Ammonifex thiophilus</name>
    <dbReference type="NCBI Taxonomy" id="444093"/>
    <lineage>
        <taxon>Bacteria</taxon>
        <taxon>Bacillati</taxon>
        <taxon>Bacillota</taxon>
        <taxon>Clostridia</taxon>
        <taxon>Thermoanaerobacterales</taxon>
        <taxon>Thermoanaerobacteraceae</taxon>
        <taxon>Ammonifex</taxon>
    </lineage>
</organism>
<dbReference type="PANTHER" id="PTHR30134:SF2">
    <property type="entry name" value="HYDROGENASE MATURATION FACTOR HYPB"/>
    <property type="match status" value="1"/>
</dbReference>
<reference evidence="9 10" key="1">
    <citation type="submission" date="2018-08" db="EMBL/GenBank/DDBJ databases">
        <title>Form III RuBisCO-mediated autotrophy in Thermodesulfobium bacteria.</title>
        <authorList>
            <person name="Toshchakov S.V."/>
            <person name="Kublanov I.V."/>
            <person name="Frolov E."/>
            <person name="Bonch-Osmolovskaya E.A."/>
            <person name="Tourova T.P."/>
            <person name="Chernych N.A."/>
            <person name="Lebedinsky A.V."/>
        </authorList>
    </citation>
    <scope>NUCLEOTIDE SEQUENCE [LARGE SCALE GENOMIC DNA]</scope>
    <source>
        <strain evidence="9 10">SR</strain>
    </source>
</reference>
<protein>
    <submittedName>
        <fullName evidence="9">Hydrogenase accessory protein HypB</fullName>
    </submittedName>
</protein>
<dbReference type="RefSeq" id="WP_115791699.1">
    <property type="nucleotide sequence ID" value="NZ_QSLN01000001.1"/>
</dbReference>
<dbReference type="Pfam" id="PF02492">
    <property type="entry name" value="cobW"/>
    <property type="match status" value="1"/>
</dbReference>
<evidence type="ECO:0000256" key="2">
    <source>
        <dbReference type="ARBA" id="ARBA00022596"/>
    </source>
</evidence>
<evidence type="ECO:0000256" key="5">
    <source>
        <dbReference type="ARBA" id="ARBA00022801"/>
    </source>
</evidence>
<keyword evidence="4" id="KW-0547">Nucleotide-binding</keyword>
<sequence length="226" mass="24927">MEIKVVMGQRLLRANEEVAQKVRERLARSACLMVNLISSPGAGKTTLLEATLKRLKDRWRIGVIEGDVYTVRDAARIAHLEVPVVQINTAGVCHLNASMVTKALEELGEGPFDLIFVENVGNLVCPAEFDLGEDAKVALLSVTEGVDKPAKYPLVFEQAQLVLITKGDLIPYLEFDLGEVEKDVHRLNPEVPIIVTSAKTGEGLEAWCQWLEERLRQKKEAASVTA</sequence>
<keyword evidence="6" id="KW-0862">Zinc</keyword>
<keyword evidence="10" id="KW-1185">Reference proteome</keyword>
<accession>A0A3D8P857</accession>
<evidence type="ECO:0000256" key="4">
    <source>
        <dbReference type="ARBA" id="ARBA00022741"/>
    </source>
</evidence>
<evidence type="ECO:0000256" key="3">
    <source>
        <dbReference type="ARBA" id="ARBA00022723"/>
    </source>
</evidence>
<dbReference type="OrthoDB" id="9802035at2"/>
<dbReference type="PANTHER" id="PTHR30134">
    <property type="entry name" value="HYDROGENASE PROTEIN ASSEMBLY PROTEIN, NICKEL CHAPERONE"/>
    <property type="match status" value="1"/>
</dbReference>